<comment type="caution">
    <text evidence="11">The sequence shown here is derived from an EMBL/GenBank/DDBJ whole genome shotgun (WGS) entry which is preliminary data.</text>
</comment>
<keyword evidence="5 9" id="KW-0812">Transmembrane</keyword>
<comment type="similarity">
    <text evidence="8 9">Belongs to the TRAP transporter small permease family.</text>
</comment>
<evidence type="ECO:0000256" key="6">
    <source>
        <dbReference type="ARBA" id="ARBA00022989"/>
    </source>
</evidence>
<dbReference type="GO" id="GO:0022857">
    <property type="term" value="F:transmembrane transporter activity"/>
    <property type="evidence" value="ECO:0007669"/>
    <property type="project" value="UniProtKB-UniRule"/>
</dbReference>
<organism evidence="11 12">
    <name type="scientific">Paraglaciecola hydrolytica</name>
    <dbReference type="NCBI Taxonomy" id="1799789"/>
    <lineage>
        <taxon>Bacteria</taxon>
        <taxon>Pseudomonadati</taxon>
        <taxon>Pseudomonadota</taxon>
        <taxon>Gammaproteobacteria</taxon>
        <taxon>Alteromonadales</taxon>
        <taxon>Alteromonadaceae</taxon>
        <taxon>Paraglaciecola</taxon>
    </lineage>
</organism>
<feature type="transmembrane region" description="Helical" evidence="9">
    <location>
        <begin position="120"/>
        <end position="148"/>
    </location>
</feature>
<keyword evidence="6 9" id="KW-1133">Transmembrane helix</keyword>
<evidence type="ECO:0000256" key="4">
    <source>
        <dbReference type="ARBA" id="ARBA00022519"/>
    </source>
</evidence>
<protein>
    <recommendedName>
        <fullName evidence="9">TRAP transporter small permease protein</fullName>
    </recommendedName>
</protein>
<evidence type="ECO:0000256" key="7">
    <source>
        <dbReference type="ARBA" id="ARBA00023136"/>
    </source>
</evidence>
<comment type="subunit">
    <text evidence="9">The complex comprises the extracytoplasmic solute receptor protein and the two transmembrane proteins.</text>
</comment>
<keyword evidence="3" id="KW-1003">Cell membrane</keyword>
<evidence type="ECO:0000256" key="5">
    <source>
        <dbReference type="ARBA" id="ARBA00022692"/>
    </source>
</evidence>
<keyword evidence="2 9" id="KW-0813">Transport</keyword>
<evidence type="ECO:0000256" key="1">
    <source>
        <dbReference type="ARBA" id="ARBA00004429"/>
    </source>
</evidence>
<dbReference type="STRING" id="1799789.AX660_12975"/>
<gene>
    <name evidence="11" type="ORF">AX660_12975</name>
</gene>
<comment type="subcellular location">
    <subcellularLocation>
        <location evidence="1 9">Cell inner membrane</location>
        <topology evidence="1 9">Multi-pass membrane protein</topology>
    </subcellularLocation>
</comment>
<proteinExistence type="inferred from homology"/>
<dbReference type="Pfam" id="PF04290">
    <property type="entry name" value="DctQ"/>
    <property type="match status" value="1"/>
</dbReference>
<dbReference type="OrthoDB" id="2085311at2"/>
<dbReference type="PANTHER" id="PTHR35011:SF2">
    <property type="entry name" value="2,3-DIKETO-L-GULONATE TRAP TRANSPORTER SMALL PERMEASE PROTEIN YIAM"/>
    <property type="match status" value="1"/>
</dbReference>
<feature type="transmembrane region" description="Helical" evidence="9">
    <location>
        <begin position="47"/>
        <end position="65"/>
    </location>
</feature>
<dbReference type="EMBL" id="LSNE01000005">
    <property type="protein sequence ID" value="KXI29071.1"/>
    <property type="molecule type" value="Genomic_DNA"/>
</dbReference>
<evidence type="ECO:0000313" key="12">
    <source>
        <dbReference type="Proteomes" id="UP000070299"/>
    </source>
</evidence>
<dbReference type="PANTHER" id="PTHR35011">
    <property type="entry name" value="2,3-DIKETO-L-GULONATE TRAP TRANSPORTER SMALL PERMEASE PROTEIN YIAM"/>
    <property type="match status" value="1"/>
</dbReference>
<dbReference type="AlphaFoldDB" id="A0A136A1G8"/>
<keyword evidence="7 9" id="KW-0472">Membrane</keyword>
<evidence type="ECO:0000256" key="8">
    <source>
        <dbReference type="ARBA" id="ARBA00038436"/>
    </source>
</evidence>
<evidence type="ECO:0000259" key="10">
    <source>
        <dbReference type="Pfam" id="PF04290"/>
    </source>
</evidence>
<keyword evidence="4 9" id="KW-0997">Cell inner membrane</keyword>
<accession>A0A136A1G8</accession>
<dbReference type="Proteomes" id="UP000070299">
    <property type="component" value="Unassembled WGS sequence"/>
</dbReference>
<feature type="transmembrane region" description="Helical" evidence="9">
    <location>
        <begin position="86"/>
        <end position="108"/>
    </location>
</feature>
<keyword evidence="12" id="KW-1185">Reference proteome</keyword>
<evidence type="ECO:0000256" key="3">
    <source>
        <dbReference type="ARBA" id="ARBA00022475"/>
    </source>
</evidence>
<name>A0A136A1G8_9ALTE</name>
<evidence type="ECO:0000256" key="2">
    <source>
        <dbReference type="ARBA" id="ARBA00022448"/>
    </source>
</evidence>
<sequence length="167" mass="18363">MNSLIKYLDKTLALALMTVMACILLCVSWQVISRYMLKDPSSVTEELARFLLIWVGMLGAVYAYRTNSHLGLNIVLDKMSANTKKATLVLIQLLVIVFSALVLVFGGYELVDLTLELKQISAALSINMGIVYMVLPISGGLLILYSLVNLSEIFNGKLIESATQESV</sequence>
<reference evidence="12" key="1">
    <citation type="submission" date="2016-02" db="EMBL/GenBank/DDBJ databases">
        <authorList>
            <person name="Schultz-Johansen M."/>
            <person name="Glaring M.A."/>
            <person name="Bech P.K."/>
            <person name="Stougaard P."/>
        </authorList>
    </citation>
    <scope>NUCLEOTIDE SEQUENCE [LARGE SCALE GENOMIC DNA]</scope>
    <source>
        <strain evidence="12">S66</strain>
    </source>
</reference>
<evidence type="ECO:0000256" key="9">
    <source>
        <dbReference type="RuleBase" id="RU369079"/>
    </source>
</evidence>
<evidence type="ECO:0000313" key="11">
    <source>
        <dbReference type="EMBL" id="KXI29071.1"/>
    </source>
</evidence>
<dbReference type="GO" id="GO:0015740">
    <property type="term" value="P:C4-dicarboxylate transport"/>
    <property type="evidence" value="ECO:0007669"/>
    <property type="project" value="TreeGrafter"/>
</dbReference>
<dbReference type="InterPro" id="IPR007387">
    <property type="entry name" value="TRAP_DctQ"/>
</dbReference>
<dbReference type="GO" id="GO:0005886">
    <property type="term" value="C:plasma membrane"/>
    <property type="evidence" value="ECO:0007669"/>
    <property type="project" value="UniProtKB-SubCell"/>
</dbReference>
<dbReference type="RefSeq" id="WP_068376082.1">
    <property type="nucleotide sequence ID" value="NZ_LSNE01000005.1"/>
</dbReference>
<dbReference type="InterPro" id="IPR055348">
    <property type="entry name" value="DctQ"/>
</dbReference>
<comment type="function">
    <text evidence="9">Part of the tripartite ATP-independent periplasmic (TRAP) transport system.</text>
</comment>
<feature type="domain" description="Tripartite ATP-independent periplasmic transporters DctQ component" evidence="10">
    <location>
        <begin position="23"/>
        <end position="154"/>
    </location>
</feature>
<dbReference type="PROSITE" id="PS51257">
    <property type="entry name" value="PROKAR_LIPOPROTEIN"/>
    <property type="match status" value="1"/>
</dbReference>
<feature type="transmembrane region" description="Helical" evidence="9">
    <location>
        <begin position="12"/>
        <end position="32"/>
    </location>
</feature>